<comment type="caution">
    <text evidence="3">The sequence shown here is derived from an EMBL/GenBank/DDBJ whole genome shotgun (WGS) entry which is preliminary data.</text>
</comment>
<dbReference type="EMBL" id="JBIRPU010000017">
    <property type="protein sequence ID" value="MFI0795290.1"/>
    <property type="molecule type" value="Genomic_DNA"/>
</dbReference>
<keyword evidence="4" id="KW-1185">Reference proteome</keyword>
<feature type="chain" id="PRO_5045380825" evidence="2">
    <location>
        <begin position="20"/>
        <end position="189"/>
    </location>
</feature>
<proteinExistence type="predicted"/>
<organism evidence="3 4">
    <name type="scientific">Micromonospora rubida</name>
    <dbReference type="NCBI Taxonomy" id="2697657"/>
    <lineage>
        <taxon>Bacteria</taxon>
        <taxon>Bacillati</taxon>
        <taxon>Actinomycetota</taxon>
        <taxon>Actinomycetes</taxon>
        <taxon>Micromonosporales</taxon>
        <taxon>Micromonosporaceae</taxon>
        <taxon>Micromonospora</taxon>
    </lineage>
</organism>
<evidence type="ECO:0000313" key="4">
    <source>
        <dbReference type="Proteomes" id="UP001611075"/>
    </source>
</evidence>
<evidence type="ECO:0000256" key="1">
    <source>
        <dbReference type="SAM" id="MobiDB-lite"/>
    </source>
</evidence>
<reference evidence="3 4" key="1">
    <citation type="submission" date="2024-10" db="EMBL/GenBank/DDBJ databases">
        <title>The Natural Products Discovery Center: Release of the First 8490 Sequenced Strains for Exploring Actinobacteria Biosynthetic Diversity.</title>
        <authorList>
            <person name="Kalkreuter E."/>
            <person name="Kautsar S.A."/>
            <person name="Yang D."/>
            <person name="Bader C.D."/>
            <person name="Teijaro C.N."/>
            <person name="Fluegel L."/>
            <person name="Davis C.M."/>
            <person name="Simpson J.R."/>
            <person name="Lauterbach L."/>
            <person name="Steele A.D."/>
            <person name="Gui C."/>
            <person name="Meng S."/>
            <person name="Li G."/>
            <person name="Viehrig K."/>
            <person name="Ye F."/>
            <person name="Su P."/>
            <person name="Kiefer A.F."/>
            <person name="Nichols A."/>
            <person name="Cepeda A.J."/>
            <person name="Yan W."/>
            <person name="Fan B."/>
            <person name="Jiang Y."/>
            <person name="Adhikari A."/>
            <person name="Zheng C.-J."/>
            <person name="Schuster L."/>
            <person name="Cowan T.M."/>
            <person name="Smanski M.J."/>
            <person name="Chevrette M.G."/>
            <person name="De Carvalho L.P.S."/>
            <person name="Shen B."/>
        </authorList>
    </citation>
    <scope>NUCLEOTIDE SEQUENCE [LARGE SCALE GENOMIC DNA]</scope>
    <source>
        <strain evidence="3 4">NPDC021253</strain>
    </source>
</reference>
<protein>
    <submittedName>
        <fullName evidence="3">Uncharacterized protein</fullName>
    </submittedName>
</protein>
<evidence type="ECO:0000256" key="2">
    <source>
        <dbReference type="SAM" id="SignalP"/>
    </source>
</evidence>
<accession>A0ABW7SNL9</accession>
<feature type="signal peptide" evidence="2">
    <location>
        <begin position="1"/>
        <end position="19"/>
    </location>
</feature>
<evidence type="ECO:0000313" key="3">
    <source>
        <dbReference type="EMBL" id="MFI0795290.1"/>
    </source>
</evidence>
<feature type="region of interest" description="Disordered" evidence="1">
    <location>
        <begin position="29"/>
        <end position="49"/>
    </location>
</feature>
<keyword evidence="2" id="KW-0732">Signal</keyword>
<name>A0ABW7SNL9_9ACTN</name>
<dbReference type="RefSeq" id="WP_396682382.1">
    <property type="nucleotide sequence ID" value="NZ_JBIRPU010000017.1"/>
</dbReference>
<dbReference type="Proteomes" id="UP001611075">
    <property type="component" value="Unassembled WGS sequence"/>
</dbReference>
<sequence length="189" mass="20478">MRLRQFVFIATLLAAVSIAGSGVRPQGPVDAIGDLRPPDPPPGAGRPAGPAEVVDLRGLHNVEFGDTETDLIRRGILRAQVDACGPTLAGHEETSPIFVDDRLVLLWLDDPVRTPEGVTVGTPVDQVGARYARVSRLDAPHGTYRFDGLLARRGDRAYLFLHDGRTVRKIIAGYADWARRLFAEGHGPC</sequence>
<gene>
    <name evidence="3" type="ORF">ACH4OY_21810</name>
</gene>